<evidence type="ECO:0000313" key="1">
    <source>
        <dbReference type="EMBL" id="GET89974.1"/>
    </source>
</evidence>
<organism evidence="1 2">
    <name type="scientific">Leishmania tarentolae</name>
    <name type="common">Sauroleishmania tarentolae</name>
    <dbReference type="NCBI Taxonomy" id="5689"/>
    <lineage>
        <taxon>Eukaryota</taxon>
        <taxon>Discoba</taxon>
        <taxon>Euglenozoa</taxon>
        <taxon>Kinetoplastea</taxon>
        <taxon>Metakinetoplastina</taxon>
        <taxon>Trypanosomatida</taxon>
        <taxon>Trypanosomatidae</taxon>
        <taxon>Leishmaniinae</taxon>
        <taxon>Leishmania</taxon>
        <taxon>lizard Leishmania</taxon>
    </lineage>
</organism>
<gene>
    <name evidence="1" type="ORF">LtaPh_2805900</name>
</gene>
<evidence type="ECO:0000313" key="2">
    <source>
        <dbReference type="Proteomes" id="UP000419144"/>
    </source>
</evidence>
<dbReference type="AlphaFoldDB" id="A0A640KLT0"/>
<sequence>MLCKQTSQTNGKQNCVWRLYAVRRPSLKRYFRVPLLVARLRQKDERLAVLSRKWFSHQPPSVDVRRSLRSVVGVPRVVLFMA</sequence>
<accession>A0A640KLT0</accession>
<dbReference type="VEuPathDB" id="TriTrypDB:LtaPh_2805900"/>
<dbReference type="EMBL" id="BLBS01000039">
    <property type="protein sequence ID" value="GET89974.1"/>
    <property type="molecule type" value="Genomic_DNA"/>
</dbReference>
<comment type="caution">
    <text evidence="1">The sequence shown here is derived from an EMBL/GenBank/DDBJ whole genome shotgun (WGS) entry which is preliminary data.</text>
</comment>
<protein>
    <submittedName>
        <fullName evidence="1">Unspecified product</fullName>
    </submittedName>
</protein>
<proteinExistence type="predicted"/>
<keyword evidence="2" id="KW-1185">Reference proteome</keyword>
<name>A0A640KLT0_LEITA</name>
<reference evidence="1" key="1">
    <citation type="submission" date="2019-11" db="EMBL/GenBank/DDBJ databases">
        <title>Leishmania tarentolae CDS.</title>
        <authorList>
            <person name="Goto Y."/>
            <person name="Yamagishi J."/>
        </authorList>
    </citation>
    <scope>NUCLEOTIDE SEQUENCE [LARGE SCALE GENOMIC DNA]</scope>
    <source>
        <strain evidence="1">Parrot Tar II</strain>
    </source>
</reference>
<dbReference type="Proteomes" id="UP000419144">
    <property type="component" value="Unassembled WGS sequence"/>
</dbReference>